<accession>A0ABY4RZM0</accession>
<dbReference type="RefSeq" id="WP_250194654.1">
    <property type="nucleotide sequence ID" value="NZ_CP097635.1"/>
</dbReference>
<evidence type="ECO:0000313" key="2">
    <source>
        <dbReference type="Proteomes" id="UP001056201"/>
    </source>
</evidence>
<evidence type="ECO:0000313" key="1">
    <source>
        <dbReference type="EMBL" id="URI06391.1"/>
    </source>
</evidence>
<protein>
    <submittedName>
        <fullName evidence="1">Uncharacterized protein</fullName>
    </submittedName>
</protein>
<keyword evidence="2" id="KW-1185">Reference proteome</keyword>
<name>A0ABY4RZM0_AQUTE</name>
<sequence>MRPVSLLNPKWQQVELSSNGRREEMTDVTLRSNAIFHGRYFATESLYFAKLPAGKYEVTGFGSAGSGPGLILALIGSDSAKAQALPSFTFEAGRLANLGTLVFASEMGKELPEQLVLLRGPMGRKNALDALLAESARDALPLPAGGGWQGEASAMDEQRLLAQARQWVSRLYLRVGDQGLAGGSHLGQLL</sequence>
<gene>
    <name evidence="1" type="ORF">MW290_10755</name>
</gene>
<organism evidence="1 2">
    <name type="scientific">Aquincola tertiaricarbonis</name>
    <dbReference type="NCBI Taxonomy" id="391953"/>
    <lineage>
        <taxon>Bacteria</taxon>
        <taxon>Pseudomonadati</taxon>
        <taxon>Pseudomonadota</taxon>
        <taxon>Betaproteobacteria</taxon>
        <taxon>Burkholderiales</taxon>
        <taxon>Sphaerotilaceae</taxon>
        <taxon>Aquincola</taxon>
    </lineage>
</organism>
<proteinExistence type="predicted"/>
<dbReference type="EMBL" id="CP097635">
    <property type="protein sequence ID" value="URI06391.1"/>
    <property type="molecule type" value="Genomic_DNA"/>
</dbReference>
<dbReference type="Proteomes" id="UP001056201">
    <property type="component" value="Chromosome 1"/>
</dbReference>
<reference evidence="1" key="1">
    <citation type="submission" date="2022-05" db="EMBL/GenBank/DDBJ databases">
        <title>An RpoN-dependent PEP-CTERM gene is involved in floc formation of an Aquincola tertiaricarbonis strain.</title>
        <authorList>
            <person name="Qiu D."/>
            <person name="Xia M."/>
        </authorList>
    </citation>
    <scope>NUCLEOTIDE SEQUENCE</scope>
    <source>
        <strain evidence="1">RN12</strain>
    </source>
</reference>